<feature type="chain" id="PRO_5038912185" evidence="2">
    <location>
        <begin position="27"/>
        <end position="144"/>
    </location>
</feature>
<dbReference type="Pfam" id="PF04307">
    <property type="entry name" value="YdjM"/>
    <property type="match status" value="1"/>
</dbReference>
<sequence>MRGSTHMTAGLTAALLMPNLNLPAMAALTLGSILPDIDHRDSLVGRHVPILPRLLKHRGVTHSLLFAALCYGLYPPLGVGVLLHLLLDLMNPAGVPLLWPWKKRISTPVVTVVSGGVMDGVLRTGLWVVLVAVVLHRFLGYSFW</sequence>
<feature type="signal peptide" evidence="2">
    <location>
        <begin position="1"/>
        <end position="26"/>
    </location>
</feature>
<evidence type="ECO:0000256" key="1">
    <source>
        <dbReference type="SAM" id="Phobius"/>
    </source>
</evidence>
<gene>
    <name evidence="3" type="ORF">IAA83_04285</name>
</gene>
<dbReference type="AlphaFoldDB" id="A0A9D1F9H0"/>
<dbReference type="PANTHER" id="PTHR35531:SF1">
    <property type="entry name" value="INNER MEMBRANE PROTEIN YBCI-RELATED"/>
    <property type="match status" value="1"/>
</dbReference>
<reference evidence="3" key="1">
    <citation type="submission" date="2020-10" db="EMBL/GenBank/DDBJ databases">
        <authorList>
            <person name="Gilroy R."/>
        </authorList>
    </citation>
    <scope>NUCLEOTIDE SEQUENCE</scope>
    <source>
        <strain evidence="3">ChiBcec16-1751</strain>
    </source>
</reference>
<dbReference type="Proteomes" id="UP000886741">
    <property type="component" value="Unassembled WGS sequence"/>
</dbReference>
<evidence type="ECO:0000313" key="4">
    <source>
        <dbReference type="Proteomes" id="UP000886741"/>
    </source>
</evidence>
<comment type="caution">
    <text evidence="3">The sequence shown here is derived from an EMBL/GenBank/DDBJ whole genome shotgun (WGS) entry which is preliminary data.</text>
</comment>
<organism evidence="3 4">
    <name type="scientific">Candidatus Avoscillospira avistercoris</name>
    <dbReference type="NCBI Taxonomy" id="2840707"/>
    <lineage>
        <taxon>Bacteria</taxon>
        <taxon>Bacillati</taxon>
        <taxon>Bacillota</taxon>
        <taxon>Clostridia</taxon>
        <taxon>Eubacteriales</taxon>
        <taxon>Oscillospiraceae</taxon>
        <taxon>Oscillospiraceae incertae sedis</taxon>
        <taxon>Candidatus Avoscillospira</taxon>
    </lineage>
</organism>
<feature type="transmembrane region" description="Helical" evidence="1">
    <location>
        <begin position="108"/>
        <end position="135"/>
    </location>
</feature>
<dbReference type="GO" id="GO:0016787">
    <property type="term" value="F:hydrolase activity"/>
    <property type="evidence" value="ECO:0007669"/>
    <property type="project" value="UniProtKB-KW"/>
</dbReference>
<keyword evidence="2" id="KW-0732">Signal</keyword>
<dbReference type="EMBL" id="DVJJ01000067">
    <property type="protein sequence ID" value="HIS64575.1"/>
    <property type="molecule type" value="Genomic_DNA"/>
</dbReference>
<keyword evidence="1" id="KW-0812">Transmembrane</keyword>
<evidence type="ECO:0000256" key="2">
    <source>
        <dbReference type="SAM" id="SignalP"/>
    </source>
</evidence>
<keyword evidence="1" id="KW-0472">Membrane</keyword>
<proteinExistence type="predicted"/>
<keyword evidence="1" id="KW-1133">Transmembrane helix</keyword>
<dbReference type="PANTHER" id="PTHR35531">
    <property type="entry name" value="INNER MEMBRANE PROTEIN YBCI-RELATED"/>
    <property type="match status" value="1"/>
</dbReference>
<feature type="transmembrane region" description="Helical" evidence="1">
    <location>
        <begin position="64"/>
        <end position="87"/>
    </location>
</feature>
<evidence type="ECO:0000313" key="3">
    <source>
        <dbReference type="EMBL" id="HIS64575.1"/>
    </source>
</evidence>
<accession>A0A9D1F9H0</accession>
<name>A0A9D1F9H0_9FIRM</name>
<reference evidence="3" key="2">
    <citation type="journal article" date="2021" name="PeerJ">
        <title>Extensive microbial diversity within the chicken gut microbiome revealed by metagenomics and culture.</title>
        <authorList>
            <person name="Gilroy R."/>
            <person name="Ravi A."/>
            <person name="Getino M."/>
            <person name="Pursley I."/>
            <person name="Horton D.L."/>
            <person name="Alikhan N.F."/>
            <person name="Baker D."/>
            <person name="Gharbi K."/>
            <person name="Hall N."/>
            <person name="Watson M."/>
            <person name="Adriaenssens E.M."/>
            <person name="Foster-Nyarko E."/>
            <person name="Jarju S."/>
            <person name="Secka A."/>
            <person name="Antonio M."/>
            <person name="Oren A."/>
            <person name="Chaudhuri R.R."/>
            <person name="La Ragione R."/>
            <person name="Hildebrand F."/>
            <person name="Pallen M.J."/>
        </authorList>
    </citation>
    <scope>NUCLEOTIDE SEQUENCE</scope>
    <source>
        <strain evidence="3">ChiBcec16-1751</strain>
    </source>
</reference>
<keyword evidence="3" id="KW-0378">Hydrolase</keyword>
<dbReference type="InterPro" id="IPR007404">
    <property type="entry name" value="YdjM-like"/>
</dbReference>
<protein>
    <submittedName>
        <fullName evidence="3">Metal-dependent hydrolase</fullName>
    </submittedName>
</protein>